<organism evidence="3 4">
    <name type="scientific">Arcobacter cloacae</name>
    <dbReference type="NCBI Taxonomy" id="1054034"/>
    <lineage>
        <taxon>Bacteria</taxon>
        <taxon>Pseudomonadati</taxon>
        <taxon>Campylobacterota</taxon>
        <taxon>Epsilonproteobacteria</taxon>
        <taxon>Campylobacterales</taxon>
        <taxon>Arcobacteraceae</taxon>
        <taxon>Arcobacter</taxon>
    </lineage>
</organism>
<evidence type="ECO:0000313" key="4">
    <source>
        <dbReference type="Proteomes" id="UP000290870"/>
    </source>
</evidence>
<keyword evidence="2" id="KW-0732">Signal</keyword>
<feature type="signal peptide" evidence="2">
    <location>
        <begin position="1"/>
        <end position="18"/>
    </location>
</feature>
<keyword evidence="1" id="KW-0472">Membrane</keyword>
<comment type="caution">
    <text evidence="3">The sequence shown here is derived from an EMBL/GenBank/DDBJ whole genome shotgun (WGS) entry which is preliminary data.</text>
</comment>
<evidence type="ECO:0008006" key="5">
    <source>
        <dbReference type="Google" id="ProtNLM"/>
    </source>
</evidence>
<sequence>MKYIFLFCLIFNFSYAHKINLFVTNENDTLEIYSYFASGNPCKSCKLLIKNEDKIILEDVLNDEGRYIYRPTVKAIEIVVDASGGHIAKEKLVLANIKQENLQTHIKEEENKKYFNILLGLGLIFLVFLVLKKVKK</sequence>
<feature type="chain" id="PRO_5020316975" description="Cobalt/nickel ECF transporter CbiMNQO, S component CbiN" evidence="2">
    <location>
        <begin position="19"/>
        <end position="136"/>
    </location>
</feature>
<accession>A0A4Q0ZKE7</accession>
<dbReference type="EMBL" id="PDJZ01000007">
    <property type="protein sequence ID" value="RXJ83968.1"/>
    <property type="molecule type" value="Genomic_DNA"/>
</dbReference>
<feature type="transmembrane region" description="Helical" evidence="1">
    <location>
        <begin position="114"/>
        <end position="131"/>
    </location>
</feature>
<dbReference type="Proteomes" id="UP000290870">
    <property type="component" value="Unassembled WGS sequence"/>
</dbReference>
<keyword evidence="1" id="KW-1133">Transmembrane helix</keyword>
<protein>
    <recommendedName>
        <fullName evidence="5">Cobalt/nickel ECF transporter CbiMNQO, S component CbiN</fullName>
    </recommendedName>
</protein>
<keyword evidence="1" id="KW-0812">Transmembrane</keyword>
<gene>
    <name evidence="3" type="ORF">CRU90_07800</name>
</gene>
<evidence type="ECO:0000313" key="3">
    <source>
        <dbReference type="EMBL" id="RXJ83968.1"/>
    </source>
</evidence>
<reference evidence="3 4" key="1">
    <citation type="submission" date="2017-10" db="EMBL/GenBank/DDBJ databases">
        <title>Genomics of the genus Arcobacter.</title>
        <authorList>
            <person name="Perez-Cataluna A."/>
            <person name="Figueras M.J."/>
        </authorList>
    </citation>
    <scope>NUCLEOTIDE SEQUENCE [LARGE SCALE GENOMIC DNA]</scope>
    <source>
        <strain evidence="3 4">F26</strain>
    </source>
</reference>
<evidence type="ECO:0000256" key="1">
    <source>
        <dbReference type="SAM" id="Phobius"/>
    </source>
</evidence>
<name>A0A4Q0ZKE7_9BACT</name>
<dbReference type="RefSeq" id="WP_128986724.1">
    <property type="nucleotide sequence ID" value="NZ_PDJZ01000007.1"/>
</dbReference>
<proteinExistence type="predicted"/>
<dbReference type="AlphaFoldDB" id="A0A4Q0ZKE7"/>
<dbReference type="OrthoDB" id="5348965at2"/>
<evidence type="ECO:0000256" key="2">
    <source>
        <dbReference type="SAM" id="SignalP"/>
    </source>
</evidence>